<dbReference type="Proteomes" id="UP001381693">
    <property type="component" value="Unassembled WGS sequence"/>
</dbReference>
<dbReference type="EMBL" id="JAXCGZ010021792">
    <property type="protein sequence ID" value="KAK7043825.1"/>
    <property type="molecule type" value="Genomic_DNA"/>
</dbReference>
<organism evidence="2 3">
    <name type="scientific">Halocaridina rubra</name>
    <name type="common">Hawaiian red shrimp</name>
    <dbReference type="NCBI Taxonomy" id="373956"/>
    <lineage>
        <taxon>Eukaryota</taxon>
        <taxon>Metazoa</taxon>
        <taxon>Ecdysozoa</taxon>
        <taxon>Arthropoda</taxon>
        <taxon>Crustacea</taxon>
        <taxon>Multicrustacea</taxon>
        <taxon>Malacostraca</taxon>
        <taxon>Eumalacostraca</taxon>
        <taxon>Eucarida</taxon>
        <taxon>Decapoda</taxon>
        <taxon>Pleocyemata</taxon>
        <taxon>Caridea</taxon>
        <taxon>Atyoidea</taxon>
        <taxon>Atyidae</taxon>
        <taxon>Halocaridina</taxon>
    </lineage>
</organism>
<protein>
    <submittedName>
        <fullName evidence="2">Uncharacterized protein</fullName>
    </submittedName>
</protein>
<feature type="region of interest" description="Disordered" evidence="1">
    <location>
        <begin position="1"/>
        <end position="35"/>
    </location>
</feature>
<comment type="caution">
    <text evidence="2">The sequence shown here is derived from an EMBL/GenBank/DDBJ whole genome shotgun (WGS) entry which is preliminary data.</text>
</comment>
<sequence>MMIQRKQPPTYGFSDFENREDLEADPQTGRPGTSKNYEMIDAVRNIIERKTVIA</sequence>
<accession>A0AAN8WJA4</accession>
<keyword evidence="3" id="KW-1185">Reference proteome</keyword>
<reference evidence="2 3" key="1">
    <citation type="submission" date="2023-11" db="EMBL/GenBank/DDBJ databases">
        <title>Halocaridina rubra genome assembly.</title>
        <authorList>
            <person name="Smith C."/>
        </authorList>
    </citation>
    <scope>NUCLEOTIDE SEQUENCE [LARGE SCALE GENOMIC DNA]</scope>
    <source>
        <strain evidence="2">EP-1</strain>
        <tissue evidence="2">Whole</tissue>
    </source>
</reference>
<proteinExistence type="predicted"/>
<evidence type="ECO:0000313" key="2">
    <source>
        <dbReference type="EMBL" id="KAK7043825.1"/>
    </source>
</evidence>
<evidence type="ECO:0000256" key="1">
    <source>
        <dbReference type="SAM" id="MobiDB-lite"/>
    </source>
</evidence>
<evidence type="ECO:0000313" key="3">
    <source>
        <dbReference type="Proteomes" id="UP001381693"/>
    </source>
</evidence>
<gene>
    <name evidence="2" type="ORF">SK128_011110</name>
</gene>
<dbReference type="AlphaFoldDB" id="A0AAN8WJA4"/>
<name>A0AAN8WJA4_HALRR</name>